<protein>
    <submittedName>
        <fullName evidence="4">Thioesterase</fullName>
    </submittedName>
</protein>
<dbReference type="Gene3D" id="3.40.50.1820">
    <property type="entry name" value="alpha/beta hydrolase"/>
    <property type="match status" value="1"/>
</dbReference>
<dbReference type="InterPro" id="IPR020802">
    <property type="entry name" value="TesA-like"/>
</dbReference>
<organism evidence="4">
    <name type="scientific">Micromonospora carbonacea</name>
    <dbReference type="NCBI Taxonomy" id="47853"/>
    <lineage>
        <taxon>Bacteria</taxon>
        <taxon>Bacillati</taxon>
        <taxon>Actinomycetota</taxon>
        <taxon>Actinomycetes</taxon>
        <taxon>Micromonosporales</taxon>
        <taxon>Micromonosporaceae</taxon>
        <taxon>Micromonospora</taxon>
    </lineage>
</organism>
<name>A0A7D6C3X2_9ACTN</name>
<reference evidence="4" key="1">
    <citation type="submission" date="2020-08" db="EMBL/GenBank/DDBJ databases">
        <title>A bifunctional nitrone conjugated secondary metabolite targeting the ribosome.</title>
        <authorList>
            <person name="Limbrick E.M."/>
            <person name="Graf M."/>
            <person name="Derewacz D.K."/>
            <person name="Nguyen F."/>
            <person name="Spraggins J.M."/>
            <person name="Wieland M."/>
            <person name="Ynigez-Gutierrez A.E."/>
            <person name="Reisman B.J."/>
            <person name="Zinshteyn B."/>
            <person name="McCulloch K."/>
            <person name="Iverson T.M."/>
            <person name="Green R."/>
            <person name="Wilson D.N."/>
            <person name="Bachmann B.O."/>
        </authorList>
    </citation>
    <scope>NUCLEOTIDE SEQUENCE</scope>
    <source>
        <strain evidence="4">Africana</strain>
    </source>
</reference>
<evidence type="ECO:0000256" key="1">
    <source>
        <dbReference type="ARBA" id="ARBA00007169"/>
    </source>
</evidence>
<evidence type="ECO:0000313" key="4">
    <source>
        <dbReference type="EMBL" id="QLJ96644.1"/>
    </source>
</evidence>
<dbReference type="AlphaFoldDB" id="A0A7D6C3X2"/>
<dbReference type="GO" id="GO:0016787">
    <property type="term" value="F:hydrolase activity"/>
    <property type="evidence" value="ECO:0007669"/>
    <property type="project" value="UniProtKB-KW"/>
</dbReference>
<keyword evidence="2" id="KW-0378">Hydrolase</keyword>
<comment type="similarity">
    <text evidence="1">Belongs to the thioesterase family.</text>
</comment>
<dbReference type="PANTHER" id="PTHR11487">
    <property type="entry name" value="THIOESTERASE"/>
    <property type="match status" value="1"/>
</dbReference>
<dbReference type="Pfam" id="PF00975">
    <property type="entry name" value="Thioesterase"/>
    <property type="match status" value="1"/>
</dbReference>
<dbReference type="SUPFAM" id="SSF53474">
    <property type="entry name" value="alpha/beta-Hydrolases"/>
    <property type="match status" value="1"/>
</dbReference>
<feature type="domain" description="Thioesterase TesA-like" evidence="3">
    <location>
        <begin position="26"/>
        <end position="247"/>
    </location>
</feature>
<gene>
    <name evidence="4" type="ORF">HZU44_17085</name>
</gene>
<dbReference type="GO" id="GO:0008610">
    <property type="term" value="P:lipid biosynthetic process"/>
    <property type="evidence" value="ECO:0007669"/>
    <property type="project" value="TreeGrafter"/>
</dbReference>
<dbReference type="InterPro" id="IPR001031">
    <property type="entry name" value="Thioesterase"/>
</dbReference>
<proteinExistence type="inferred from homology"/>
<dbReference type="SMART" id="SM00824">
    <property type="entry name" value="PKS_TE"/>
    <property type="match status" value="1"/>
</dbReference>
<dbReference type="InterPro" id="IPR012223">
    <property type="entry name" value="TEII"/>
</dbReference>
<evidence type="ECO:0000256" key="2">
    <source>
        <dbReference type="ARBA" id="ARBA00022801"/>
    </source>
</evidence>
<dbReference type="PANTHER" id="PTHR11487:SF0">
    <property type="entry name" value="S-ACYL FATTY ACID SYNTHASE THIOESTERASE, MEDIUM CHAIN"/>
    <property type="match status" value="1"/>
</dbReference>
<sequence>MTGAMSEEKAWLRRYRPAPPSGSRLVCLPHAGGSASAFLPLARAVDPALDVVAVQYPGRQDRRSEPNVGDLRTLADRIYPVLAGQSDRPLAIFGHSMGAVLAYEVTLRLEAAGKPPVHLFTSGRRAPSRYRDEQVHLRDDQGILAELALLDGTSSELIRDPDVISMIMPALRNDYRAIETYRHEPGRAVACPLTALVGDCDPKTSLDEARDWAGHTTGPFDLRVFPGGHFYLNGQVPAVAALVSGALAGPVGTAADSPTPV</sequence>
<evidence type="ECO:0000259" key="3">
    <source>
        <dbReference type="SMART" id="SM00824"/>
    </source>
</evidence>
<accession>A0A7D6C3X2</accession>
<dbReference type="EMBL" id="CP058905">
    <property type="protein sequence ID" value="QLJ96644.1"/>
    <property type="molecule type" value="Genomic_DNA"/>
</dbReference>
<dbReference type="InterPro" id="IPR029058">
    <property type="entry name" value="AB_hydrolase_fold"/>
</dbReference>